<name>A0ABR9PJZ4_9BACT</name>
<sequence length="470" mass="48275">MHPRPLRLALLLATAILLTNCGSEEPDAPDEPVVECSGHGHLHGDHCHCDDGYAAEGLTCIPSEEPVVECGGHGHLHGDHCHCDEGYVEENGTCVISQAPVLDCGAHGHAHGDHCHCDAGYVEQGGTCVAEPPPVDPVLPRYTVVPIMYPGGTGSFALELNDSGQVIGNVRSAVIAGTPPPLIAYRWSGDSITELGILPGSNAFSRAYGINASGVVVGESDNDKPRAFRWENGAMTELGTLGGASSVATAINDSGVIVGSASNGTTSRAFRWSAGAMTDLGSIDGQANTLARAWSINGVGDVVGVSKNSQGITRATLWTRQGGIVNLGALDVSQASQAYAVNDAQQVVGSAVVGKTGGGSPIYNAFIWSDGTIRGLGTLGSLPAAIHSEAKALNASGWAVGYVGQYYGNASLGTAAAVLWVDEAIHDLNTLIPPGSGWTLLSAEGINTRGDIVGFGRLDGVTAAFKLVRQ</sequence>
<dbReference type="InterPro" id="IPR009030">
    <property type="entry name" value="Growth_fac_rcpt_cys_sf"/>
</dbReference>
<comment type="caution">
    <text evidence="1">The sequence shown here is derived from an EMBL/GenBank/DDBJ whole genome shotgun (WGS) entry which is preliminary data.</text>
</comment>
<organism evidence="1 2">
    <name type="scientific">Corallococcus soli</name>
    <dbReference type="NCBI Taxonomy" id="2710757"/>
    <lineage>
        <taxon>Bacteria</taxon>
        <taxon>Pseudomonadati</taxon>
        <taxon>Myxococcota</taxon>
        <taxon>Myxococcia</taxon>
        <taxon>Myxococcales</taxon>
        <taxon>Cystobacterineae</taxon>
        <taxon>Myxococcaceae</taxon>
        <taxon>Corallococcus</taxon>
    </lineage>
</organism>
<dbReference type="NCBIfam" id="TIGR02913">
    <property type="entry name" value="HAF_rpt"/>
    <property type="match status" value="3"/>
</dbReference>
<evidence type="ECO:0000313" key="2">
    <source>
        <dbReference type="Proteomes" id="UP001516472"/>
    </source>
</evidence>
<dbReference type="RefSeq" id="WP_193347645.1">
    <property type="nucleotide sequence ID" value="NZ_CBCSIP010000059.1"/>
</dbReference>
<dbReference type="EMBL" id="JAAIYO010000002">
    <property type="protein sequence ID" value="MBE4748214.1"/>
    <property type="molecule type" value="Genomic_DNA"/>
</dbReference>
<dbReference type="InterPro" id="IPR014262">
    <property type="entry name" value="HAF_rpt"/>
</dbReference>
<dbReference type="InterPro" id="IPR022562">
    <property type="entry name" value="DUF3466"/>
</dbReference>
<dbReference type="Gene3D" id="2.10.25.10">
    <property type="entry name" value="Laminin"/>
    <property type="match status" value="1"/>
</dbReference>
<keyword evidence="2" id="KW-1185">Reference proteome</keyword>
<dbReference type="Pfam" id="PF11949">
    <property type="entry name" value="DUF3466"/>
    <property type="match status" value="1"/>
</dbReference>
<dbReference type="Proteomes" id="UP001516472">
    <property type="component" value="Unassembled WGS sequence"/>
</dbReference>
<accession>A0ABR9PJZ4</accession>
<evidence type="ECO:0000313" key="1">
    <source>
        <dbReference type="EMBL" id="MBE4748214.1"/>
    </source>
</evidence>
<gene>
    <name evidence="1" type="ORF">G4177_08465</name>
</gene>
<proteinExistence type="predicted"/>
<protein>
    <submittedName>
        <fullName evidence="1">DUF3466 family protein</fullName>
    </submittedName>
</protein>
<dbReference type="SUPFAM" id="SSF57184">
    <property type="entry name" value="Growth factor receptor domain"/>
    <property type="match status" value="1"/>
</dbReference>
<reference evidence="1 2" key="1">
    <citation type="submission" date="2020-02" db="EMBL/GenBank/DDBJ databases">
        <authorList>
            <person name="Babadi Z.K."/>
            <person name="Risdian C."/>
            <person name="Ebrahimipour G.H."/>
            <person name="Wink J."/>
        </authorList>
    </citation>
    <scope>NUCLEOTIDE SEQUENCE [LARGE SCALE GENOMIC DNA]</scope>
    <source>
        <strain evidence="1 2">ZKHCc1 1396</strain>
    </source>
</reference>